<dbReference type="RefSeq" id="WP_165259116.1">
    <property type="nucleotide sequence ID" value="NZ_JAAKGT010000005.1"/>
</dbReference>
<reference evidence="1" key="1">
    <citation type="submission" date="2020-02" db="EMBL/GenBank/DDBJ databases">
        <authorList>
            <person name="Gao J."/>
            <person name="Sun J."/>
        </authorList>
    </citation>
    <scope>NUCLEOTIDE SEQUENCE</scope>
    <source>
        <strain evidence="1">602-2</strain>
    </source>
</reference>
<proteinExistence type="predicted"/>
<gene>
    <name evidence="1" type="ORF">G5B46_12565</name>
</gene>
<protein>
    <submittedName>
        <fullName evidence="1">Uncharacterized protein</fullName>
    </submittedName>
</protein>
<organism evidence="1">
    <name type="scientific">Caulobacter sp. 602-2</name>
    <dbReference type="NCBI Taxonomy" id="2710887"/>
    <lineage>
        <taxon>Bacteria</taxon>
        <taxon>Pseudomonadati</taxon>
        <taxon>Pseudomonadota</taxon>
        <taxon>Alphaproteobacteria</taxon>
        <taxon>Caulobacterales</taxon>
        <taxon>Caulobacteraceae</taxon>
        <taxon>Caulobacter</taxon>
    </lineage>
</organism>
<dbReference type="AlphaFoldDB" id="A0A6G4QYP4"/>
<name>A0A6G4QYP4_9CAUL</name>
<sequence>MTCNPDPVREGFRWAVYCLAQPAEMQLSLLPEFVCKADELALTFDDGLRELGRERSELSPHCQASLDALEAWLCQMSEAGDEGLWTDNAVRNHPSWRGVRLLATAVLAAFEWDAPEPSPRQDVYVPAASG</sequence>
<accession>A0A6G4QYP4</accession>
<comment type="caution">
    <text evidence="1">The sequence shown here is derived from an EMBL/GenBank/DDBJ whole genome shotgun (WGS) entry which is preliminary data.</text>
</comment>
<evidence type="ECO:0000313" key="1">
    <source>
        <dbReference type="EMBL" id="NGM50444.1"/>
    </source>
</evidence>
<dbReference type="EMBL" id="JAAKGT010000005">
    <property type="protein sequence ID" value="NGM50444.1"/>
    <property type="molecule type" value="Genomic_DNA"/>
</dbReference>